<dbReference type="AlphaFoldDB" id="A0A8R1UAL9"/>
<keyword evidence="1" id="KW-0812">Transmembrane</keyword>
<feature type="transmembrane region" description="Helical" evidence="1">
    <location>
        <begin position="20"/>
        <end position="41"/>
    </location>
</feature>
<keyword evidence="3" id="KW-1185">Reference proteome</keyword>
<accession>A0A8R1UAL9</accession>
<gene>
    <name evidence="2" type="primary">WBGene00098968</name>
</gene>
<feature type="transmembrane region" description="Helical" evidence="1">
    <location>
        <begin position="110"/>
        <end position="130"/>
    </location>
</feature>
<dbReference type="EnsemblMetazoa" id="PPA09414.1">
    <property type="protein sequence ID" value="PPA09414.1"/>
    <property type="gene ID" value="WBGene00098968"/>
</dbReference>
<dbReference type="PANTHER" id="PTHR23021">
    <property type="entry name" value="SERPENTINE RECEPTOR, CLASS T"/>
    <property type="match status" value="1"/>
</dbReference>
<dbReference type="Proteomes" id="UP000005239">
    <property type="component" value="Unassembled WGS sequence"/>
</dbReference>
<organism evidence="2 3">
    <name type="scientific">Pristionchus pacificus</name>
    <name type="common">Parasitic nematode worm</name>
    <dbReference type="NCBI Taxonomy" id="54126"/>
    <lineage>
        <taxon>Eukaryota</taxon>
        <taxon>Metazoa</taxon>
        <taxon>Ecdysozoa</taxon>
        <taxon>Nematoda</taxon>
        <taxon>Chromadorea</taxon>
        <taxon>Rhabditida</taxon>
        <taxon>Rhabditina</taxon>
        <taxon>Diplogasteromorpha</taxon>
        <taxon>Diplogasteroidea</taxon>
        <taxon>Neodiplogasteridae</taxon>
        <taxon>Pristionchus</taxon>
    </lineage>
</organism>
<evidence type="ECO:0000256" key="1">
    <source>
        <dbReference type="SAM" id="Phobius"/>
    </source>
</evidence>
<dbReference type="Pfam" id="PF10321">
    <property type="entry name" value="7TM_GPCR_Srt"/>
    <property type="match status" value="1"/>
</dbReference>
<keyword evidence="1" id="KW-0472">Membrane</keyword>
<reference evidence="2" key="2">
    <citation type="submission" date="2022-06" db="UniProtKB">
        <authorList>
            <consortium name="EnsemblMetazoa"/>
        </authorList>
    </citation>
    <scope>IDENTIFICATION</scope>
    <source>
        <strain evidence="2">PS312</strain>
    </source>
</reference>
<feature type="transmembrane region" description="Helical" evidence="1">
    <location>
        <begin position="142"/>
        <end position="162"/>
    </location>
</feature>
<feature type="transmembrane region" description="Helical" evidence="1">
    <location>
        <begin position="75"/>
        <end position="98"/>
    </location>
</feature>
<keyword evidence="1" id="KW-1133">Transmembrane helix</keyword>
<proteinExistence type="predicted"/>
<feature type="transmembrane region" description="Helical" evidence="1">
    <location>
        <begin position="203"/>
        <end position="220"/>
    </location>
</feature>
<reference evidence="3" key="1">
    <citation type="journal article" date="2008" name="Nat. Genet.">
        <title>The Pristionchus pacificus genome provides a unique perspective on nematode lifestyle and parasitism.</title>
        <authorList>
            <person name="Dieterich C."/>
            <person name="Clifton S.W."/>
            <person name="Schuster L.N."/>
            <person name="Chinwalla A."/>
            <person name="Delehaunty K."/>
            <person name="Dinkelacker I."/>
            <person name="Fulton L."/>
            <person name="Fulton R."/>
            <person name="Godfrey J."/>
            <person name="Minx P."/>
            <person name="Mitreva M."/>
            <person name="Roeseler W."/>
            <person name="Tian H."/>
            <person name="Witte H."/>
            <person name="Yang S.P."/>
            <person name="Wilson R.K."/>
            <person name="Sommer R.J."/>
        </authorList>
    </citation>
    <scope>NUCLEOTIDE SEQUENCE [LARGE SCALE GENOMIC DNA]</scope>
    <source>
        <strain evidence="3">PS312</strain>
    </source>
</reference>
<evidence type="ECO:0000313" key="2">
    <source>
        <dbReference type="EnsemblMetazoa" id="PPA09414.1"/>
    </source>
</evidence>
<evidence type="ECO:0000313" key="3">
    <source>
        <dbReference type="Proteomes" id="UP000005239"/>
    </source>
</evidence>
<dbReference type="PANTHER" id="PTHR23021:SF11">
    <property type="entry name" value="SERPENTINE RECEPTOR, CLASS T"/>
    <property type="match status" value="1"/>
</dbReference>
<name>A0A8R1UAL9_PRIPA</name>
<sequence>MHTAEEWTVLFGTPRYAFGIWSFAFPTVCQILYIPALRVFYRERRLTCYKRELCLVIFRRAPESKDRKQKNTFQFMFLIALADMGGLCCIGSLFGYVMISGGVYCSNPPLGLIVGSGFWIISSTNCILLVINRMCELTDRAWVFKGWSSSMCMLATIVYGILELLFTRPPLPNSTQQFCDFNPYIPGHTADDYPNHSNMYHDMALAIALPCLFVLLCGIVRSKTDQLSATHSSAAQAIQSKGLREDILSDIHASFDRMCAIRSGVGCLGCGGLFLRSTTSGSRRWHYPASFSSWYHN</sequence>
<dbReference type="InterPro" id="IPR019425">
    <property type="entry name" value="7TM_GPCR_serpentine_rcpt_Srt"/>
</dbReference>
<protein>
    <submittedName>
        <fullName evidence="2">G protein-coupled receptor</fullName>
    </submittedName>
</protein>